<evidence type="ECO:0008006" key="3">
    <source>
        <dbReference type="Google" id="ProtNLM"/>
    </source>
</evidence>
<name>A0AAN9I5E1_CLITE</name>
<dbReference type="AlphaFoldDB" id="A0AAN9I5E1"/>
<dbReference type="Proteomes" id="UP001359559">
    <property type="component" value="Unassembled WGS sequence"/>
</dbReference>
<keyword evidence="2" id="KW-1185">Reference proteome</keyword>
<dbReference type="InterPro" id="IPR043459">
    <property type="entry name" value="NFD6/NOXY2-like"/>
</dbReference>
<dbReference type="PANTHER" id="PTHR33156">
    <property type="entry name" value="OS02G0230000 PROTEIN"/>
    <property type="match status" value="1"/>
</dbReference>
<organism evidence="1 2">
    <name type="scientific">Clitoria ternatea</name>
    <name type="common">Butterfly pea</name>
    <dbReference type="NCBI Taxonomy" id="43366"/>
    <lineage>
        <taxon>Eukaryota</taxon>
        <taxon>Viridiplantae</taxon>
        <taxon>Streptophyta</taxon>
        <taxon>Embryophyta</taxon>
        <taxon>Tracheophyta</taxon>
        <taxon>Spermatophyta</taxon>
        <taxon>Magnoliopsida</taxon>
        <taxon>eudicotyledons</taxon>
        <taxon>Gunneridae</taxon>
        <taxon>Pentapetalae</taxon>
        <taxon>rosids</taxon>
        <taxon>fabids</taxon>
        <taxon>Fabales</taxon>
        <taxon>Fabaceae</taxon>
        <taxon>Papilionoideae</taxon>
        <taxon>50 kb inversion clade</taxon>
        <taxon>NPAAA clade</taxon>
        <taxon>indigoferoid/millettioid clade</taxon>
        <taxon>Phaseoleae</taxon>
        <taxon>Clitoria</taxon>
    </lineage>
</organism>
<accession>A0AAN9I5E1</accession>
<proteinExistence type="predicted"/>
<gene>
    <name evidence="1" type="ORF">RJT34_31902</name>
</gene>
<dbReference type="PANTHER" id="PTHR33156:SF37">
    <property type="entry name" value="PROTEIN NUCLEAR FUSION DEFECTIVE 6, CHLOROPLASTIC_MITOCHONDRIAL"/>
    <property type="match status" value="1"/>
</dbReference>
<dbReference type="EMBL" id="JAYKXN010000008">
    <property type="protein sequence ID" value="KAK7264295.1"/>
    <property type="molecule type" value="Genomic_DNA"/>
</dbReference>
<comment type="caution">
    <text evidence="1">The sequence shown here is derived from an EMBL/GenBank/DDBJ whole genome shotgun (WGS) entry which is preliminary data.</text>
</comment>
<sequence length="100" mass="10685">MASTLCKSAVRVASRSFGNRSRNFLPNSSTSFLSSSASSTRVPRASRVLSVMRSVDSLVPLHSAIADARLTSNIAFDSTCWSSLSRGYSSFLIRLSASSC</sequence>
<evidence type="ECO:0000313" key="2">
    <source>
        <dbReference type="Proteomes" id="UP001359559"/>
    </source>
</evidence>
<protein>
    <recommendedName>
        <fullName evidence="3">Protein NUCLEAR FUSION DEFECTIVE 6, chloroplastic/mitochondrial-like</fullName>
    </recommendedName>
</protein>
<reference evidence="1 2" key="1">
    <citation type="submission" date="2024-01" db="EMBL/GenBank/DDBJ databases">
        <title>The genomes of 5 underutilized Papilionoideae crops provide insights into root nodulation and disease resistance.</title>
        <authorList>
            <person name="Yuan L."/>
        </authorList>
    </citation>
    <scope>NUCLEOTIDE SEQUENCE [LARGE SCALE GENOMIC DNA]</scope>
    <source>
        <strain evidence="1">LY-2023</strain>
        <tissue evidence="1">Leaf</tissue>
    </source>
</reference>
<evidence type="ECO:0000313" key="1">
    <source>
        <dbReference type="EMBL" id="KAK7264295.1"/>
    </source>
</evidence>